<protein>
    <recommendedName>
        <fullName evidence="3">Endonuclease/exonuclease/phosphatase domain-containing protein</fullName>
    </recommendedName>
</protein>
<dbReference type="Proteomes" id="UP000270094">
    <property type="component" value="Unassembled WGS sequence"/>
</dbReference>
<dbReference type="EMBL" id="UYYB01113080">
    <property type="protein sequence ID" value="VDM81471.1"/>
    <property type="molecule type" value="Genomic_DNA"/>
</dbReference>
<dbReference type="InterPro" id="IPR036691">
    <property type="entry name" value="Endo/exonu/phosph_ase_sf"/>
</dbReference>
<proteinExistence type="predicted"/>
<dbReference type="SUPFAM" id="SSF56219">
    <property type="entry name" value="DNase I-like"/>
    <property type="match status" value="1"/>
</dbReference>
<accession>A0A3P7J801</accession>
<evidence type="ECO:0008006" key="3">
    <source>
        <dbReference type="Google" id="ProtNLM"/>
    </source>
</evidence>
<evidence type="ECO:0000313" key="2">
    <source>
        <dbReference type="Proteomes" id="UP000270094"/>
    </source>
</evidence>
<organism evidence="1 2">
    <name type="scientific">Strongylus vulgaris</name>
    <name type="common">Blood worm</name>
    <dbReference type="NCBI Taxonomy" id="40348"/>
    <lineage>
        <taxon>Eukaryota</taxon>
        <taxon>Metazoa</taxon>
        <taxon>Ecdysozoa</taxon>
        <taxon>Nematoda</taxon>
        <taxon>Chromadorea</taxon>
        <taxon>Rhabditida</taxon>
        <taxon>Rhabditina</taxon>
        <taxon>Rhabditomorpha</taxon>
        <taxon>Strongyloidea</taxon>
        <taxon>Strongylidae</taxon>
        <taxon>Strongylus</taxon>
    </lineage>
</organism>
<reference evidence="1 2" key="1">
    <citation type="submission" date="2018-11" db="EMBL/GenBank/DDBJ databases">
        <authorList>
            <consortium name="Pathogen Informatics"/>
        </authorList>
    </citation>
    <scope>NUCLEOTIDE SEQUENCE [LARGE SCALE GENOMIC DNA]</scope>
</reference>
<keyword evidence="2" id="KW-1185">Reference proteome</keyword>
<name>A0A3P7J801_STRVU</name>
<dbReference type="OrthoDB" id="5813559at2759"/>
<dbReference type="AlphaFoldDB" id="A0A3P7J801"/>
<gene>
    <name evidence="1" type="ORF">SVUK_LOCUS16469</name>
</gene>
<sequence>MNFGPKGYVNDSPWRLSLICTYNARTVFTNADLHALFKAAWRINYHVIALQEKNLDGRETAPMVRRVHHVEGVGFVVNPFAVHMYNSYKVLSPRLAFQLHTLHQKTIFIINSYSPTSAADDGTRCFL</sequence>
<evidence type="ECO:0000313" key="1">
    <source>
        <dbReference type="EMBL" id="VDM81471.1"/>
    </source>
</evidence>